<dbReference type="EMBL" id="VDEP01000138">
    <property type="protein sequence ID" value="KAA1129078.1"/>
    <property type="molecule type" value="Genomic_DNA"/>
</dbReference>
<evidence type="ECO:0000256" key="5">
    <source>
        <dbReference type="ARBA" id="ARBA00022792"/>
    </source>
</evidence>
<protein>
    <recommendedName>
        <fullName evidence="3 11">MICOS complex subunit MIC60</fullName>
    </recommendedName>
    <alternativeName>
        <fullName evidence="11">Mitofilin</fullName>
    </alternativeName>
</protein>
<dbReference type="AlphaFoldDB" id="A0A5B0P2Z1"/>
<evidence type="ECO:0000256" key="1">
    <source>
        <dbReference type="ARBA" id="ARBA00004434"/>
    </source>
</evidence>
<organism evidence="12 14">
    <name type="scientific">Puccinia graminis f. sp. tritici</name>
    <dbReference type="NCBI Taxonomy" id="56615"/>
    <lineage>
        <taxon>Eukaryota</taxon>
        <taxon>Fungi</taxon>
        <taxon>Dikarya</taxon>
        <taxon>Basidiomycota</taxon>
        <taxon>Pucciniomycotina</taxon>
        <taxon>Pucciniomycetes</taxon>
        <taxon>Pucciniales</taxon>
        <taxon>Pucciniaceae</taxon>
        <taxon>Puccinia</taxon>
    </lineage>
</organism>
<evidence type="ECO:0000313" key="13">
    <source>
        <dbReference type="EMBL" id="KAA1129078.1"/>
    </source>
</evidence>
<comment type="subcellular location">
    <subcellularLocation>
        <location evidence="1 11">Mitochondrion inner membrane</location>
        <topology evidence="1 11">Single-pass membrane protein</topology>
    </subcellularLocation>
</comment>
<keyword evidence="14" id="KW-1185">Reference proteome</keyword>
<evidence type="ECO:0000313" key="12">
    <source>
        <dbReference type="EMBL" id="KAA1094508.1"/>
    </source>
</evidence>
<evidence type="ECO:0000256" key="4">
    <source>
        <dbReference type="ARBA" id="ARBA00022692"/>
    </source>
</evidence>
<evidence type="ECO:0000256" key="8">
    <source>
        <dbReference type="ARBA" id="ARBA00023128"/>
    </source>
</evidence>
<keyword evidence="6" id="KW-1133">Transmembrane helix</keyword>
<dbReference type="EMBL" id="VSWC01000079">
    <property type="protein sequence ID" value="KAA1094508.1"/>
    <property type="molecule type" value="Genomic_DNA"/>
</dbReference>
<dbReference type="Proteomes" id="UP000325313">
    <property type="component" value="Unassembled WGS sequence"/>
</dbReference>
<comment type="similarity">
    <text evidence="2 11">Belongs to the MICOS complex subunit Mic60 family.</text>
</comment>
<evidence type="ECO:0000256" key="7">
    <source>
        <dbReference type="ARBA" id="ARBA00023054"/>
    </source>
</evidence>
<keyword evidence="8 11" id="KW-0496">Mitochondrion</keyword>
<name>A0A5B0P2Z1_PUCGR</name>
<keyword evidence="5 11" id="KW-0999">Mitochondrion inner membrane</keyword>
<evidence type="ECO:0000256" key="3">
    <source>
        <dbReference type="ARBA" id="ARBA00018116"/>
    </source>
</evidence>
<proteinExistence type="inferred from homology"/>
<evidence type="ECO:0000256" key="6">
    <source>
        <dbReference type="ARBA" id="ARBA00022989"/>
    </source>
</evidence>
<dbReference type="GO" id="GO:0042407">
    <property type="term" value="P:cristae formation"/>
    <property type="evidence" value="ECO:0007669"/>
    <property type="project" value="TreeGrafter"/>
</dbReference>
<evidence type="ECO:0000313" key="14">
    <source>
        <dbReference type="Proteomes" id="UP000324748"/>
    </source>
</evidence>
<keyword evidence="7" id="KW-0175">Coiled coil</keyword>
<keyword evidence="4 11" id="KW-0812">Transmembrane</keyword>
<comment type="caution">
    <text evidence="12">The sequence shown here is derived from an EMBL/GenBank/DDBJ whole genome shotgun (WGS) entry which is preliminary data.</text>
</comment>
<evidence type="ECO:0000256" key="10">
    <source>
        <dbReference type="ARBA" id="ARBA00025571"/>
    </source>
</evidence>
<evidence type="ECO:0000256" key="11">
    <source>
        <dbReference type="RuleBase" id="RU363000"/>
    </source>
</evidence>
<dbReference type="PANTHER" id="PTHR15415">
    <property type="entry name" value="MITOFILIN"/>
    <property type="match status" value="1"/>
</dbReference>
<reference evidence="14 15" key="1">
    <citation type="submission" date="2019-05" db="EMBL/GenBank/DDBJ databases">
        <title>Emergence of the Ug99 lineage of the wheat stem rust pathogen through somatic hybridization.</title>
        <authorList>
            <person name="Li F."/>
            <person name="Upadhyaya N.M."/>
            <person name="Sperschneider J."/>
            <person name="Matny O."/>
            <person name="Nguyen-Phuc H."/>
            <person name="Mago R."/>
            <person name="Raley C."/>
            <person name="Miller M.E."/>
            <person name="Silverstein K.A.T."/>
            <person name="Henningsen E."/>
            <person name="Hirsch C.D."/>
            <person name="Visser B."/>
            <person name="Pretorius Z.A."/>
            <person name="Steffenson B.J."/>
            <person name="Schwessinger B."/>
            <person name="Dodds P.N."/>
            <person name="Figueroa M."/>
        </authorList>
    </citation>
    <scope>NUCLEOTIDE SEQUENCE [LARGE SCALE GENOMIC DNA]</scope>
    <source>
        <strain evidence="12">21-0</strain>
        <strain evidence="13 15">Ug99</strain>
    </source>
</reference>
<sequence length="82" mass="9432">MESTTTTTSLNHQPQDPIPILNQVNELLDIKDLEQATRLLNSLNGWPKVLTRDWLQMARRHLELNQAIQFIEAKATLQSLLL</sequence>
<dbReference type="Proteomes" id="UP000324748">
    <property type="component" value="Unassembled WGS sequence"/>
</dbReference>
<evidence type="ECO:0000256" key="9">
    <source>
        <dbReference type="ARBA" id="ARBA00023136"/>
    </source>
</evidence>
<dbReference type="Pfam" id="PF09731">
    <property type="entry name" value="Mitofilin"/>
    <property type="match status" value="1"/>
</dbReference>
<dbReference type="OrthoDB" id="10261039at2759"/>
<comment type="subunit">
    <text evidence="11">Component of the mitochondrial contact site and cristae organizing system (MICOS) complex.</text>
</comment>
<evidence type="ECO:0000256" key="2">
    <source>
        <dbReference type="ARBA" id="ARBA00010877"/>
    </source>
</evidence>
<dbReference type="PANTHER" id="PTHR15415:SF7">
    <property type="entry name" value="MICOS COMPLEX SUBUNIT MIC60"/>
    <property type="match status" value="1"/>
</dbReference>
<dbReference type="InterPro" id="IPR019133">
    <property type="entry name" value="MIC60"/>
</dbReference>
<dbReference type="GO" id="GO:0061617">
    <property type="term" value="C:MICOS complex"/>
    <property type="evidence" value="ECO:0007669"/>
    <property type="project" value="TreeGrafter"/>
</dbReference>
<accession>A0A5B0P2Z1</accession>
<keyword evidence="9" id="KW-0472">Membrane</keyword>
<comment type="function">
    <text evidence="10">Component of the MICOS complex, a large protein complex of the mitochondrial inner membrane that plays crucial roles in the maintenance of crista junctions, inner membrane architecture, and formation of contact sites to the outer membrane. Plays a role in keeping cristae membranes connected to the inner boundary membrane. Also promotes protein import via the mitochondrial intermembrane space assembly (MIA) pathway.</text>
</comment>
<gene>
    <name evidence="12" type="primary">FCJ1_3</name>
    <name evidence="12" type="ORF">PGT21_023647</name>
    <name evidence="13" type="ORF">PGTUg99_028027</name>
</gene>
<evidence type="ECO:0000313" key="15">
    <source>
        <dbReference type="Proteomes" id="UP000325313"/>
    </source>
</evidence>